<dbReference type="RefSeq" id="WP_006771252.1">
    <property type="nucleotide sequence ID" value="NZ_GG667612.1"/>
</dbReference>
<proteinExistence type="predicted"/>
<accession>D3AAS2</accession>
<evidence type="ECO:0000313" key="2">
    <source>
        <dbReference type="Proteomes" id="UP000004968"/>
    </source>
</evidence>
<evidence type="ECO:0008006" key="3">
    <source>
        <dbReference type="Google" id="ProtNLM"/>
    </source>
</evidence>
<name>D3AAS2_9FIRM</name>
<protein>
    <recommendedName>
        <fullName evidence="3">Neutral/alkaline non-lysosomal ceramidase N-terminal domain-containing protein</fullName>
    </recommendedName>
</protein>
<dbReference type="EMBL" id="ACIO01000043">
    <property type="protein sequence ID" value="EFD01087.1"/>
    <property type="molecule type" value="Genomic_DNA"/>
</dbReference>
<gene>
    <name evidence="1" type="ORF">CLOSTHATH_00693</name>
</gene>
<dbReference type="GeneID" id="93152470"/>
<reference evidence="1 2" key="1">
    <citation type="submission" date="2010-01" db="EMBL/GenBank/DDBJ databases">
        <authorList>
            <person name="Weinstock G."/>
            <person name="Sodergren E."/>
            <person name="Clifton S."/>
            <person name="Fulton L."/>
            <person name="Fulton B."/>
            <person name="Courtney L."/>
            <person name="Fronick C."/>
            <person name="Harrison M."/>
            <person name="Strong C."/>
            <person name="Farmer C."/>
            <person name="Delahaunty K."/>
            <person name="Markovic C."/>
            <person name="Hall O."/>
            <person name="Minx P."/>
            <person name="Tomlinson C."/>
            <person name="Mitreva M."/>
            <person name="Nelson J."/>
            <person name="Hou S."/>
            <person name="Wollam A."/>
            <person name="Pepin K.H."/>
            <person name="Johnson M."/>
            <person name="Bhonagiri V."/>
            <person name="Nash W.E."/>
            <person name="Warren W."/>
            <person name="Chinwalla A."/>
            <person name="Mardis E.R."/>
            <person name="Wilson R.K."/>
        </authorList>
    </citation>
    <scope>NUCLEOTIDE SEQUENCE [LARGE SCALE GENOMIC DNA]</scope>
    <source>
        <strain evidence="1 2">DSM 13479</strain>
    </source>
</reference>
<dbReference type="Proteomes" id="UP000004968">
    <property type="component" value="Unassembled WGS sequence"/>
</dbReference>
<evidence type="ECO:0000313" key="1">
    <source>
        <dbReference type="EMBL" id="EFD01087.1"/>
    </source>
</evidence>
<dbReference type="AlphaFoldDB" id="D3AAS2"/>
<dbReference type="HOGENOM" id="CLU_030011_4_0_9"/>
<comment type="caution">
    <text evidence="1">The sequence shown here is derived from an EMBL/GenBank/DDBJ whole genome shotgun (WGS) entry which is preliminary data.</text>
</comment>
<organism evidence="1 2">
    <name type="scientific">Hungatella hathewayi DSM 13479</name>
    <dbReference type="NCBI Taxonomy" id="566550"/>
    <lineage>
        <taxon>Bacteria</taxon>
        <taxon>Bacillati</taxon>
        <taxon>Bacillota</taxon>
        <taxon>Clostridia</taxon>
        <taxon>Lachnospirales</taxon>
        <taxon>Lachnospiraceae</taxon>
        <taxon>Hungatella</taxon>
    </lineage>
</organism>
<sequence>MKKQLFCGASKREITPGEDILPYMMGLGKAVFGMIQDKLYVRVIAFSNGEDQSLLVSFDLDKAPYPEENVRLLHERTGVPAENILFFAIHTHTAPLTGYRPFEPSHDITKKSLKVQEAVREYEAFLTSQMEEAAAEALEKLRPARLGYRYGSSYINVNRCQDYSVMEEDNSTHTECSVGVNGAGPVDHTVFVMKIEDMAGNAIAFFINYAVHCVTMFLNDIGNGMSAVSSDIGGNVSKYMEQRYEGSVAVWSSGAAGDINPVLMTQTIYPDSVSGKPTGTCVKGLENSCLMLNAMAGRHFADIIQIVKNIKCSVFEVEIGSAVEWSRTPASEGILKNPEYRNKTPDGYHIRLHLVRIGDIALMGINGELYTTLGQKIREVSPMKNTIIVSHECSLLPDNPGYILDDETIYRCQMSGGGKIPVNGFCGVPDTIASALKSHTKIMFERVLCGNCLIPDFQE</sequence>